<comment type="cofactor">
    <cofactor evidence="1">
        <name>pyridoxal 5'-phosphate</name>
        <dbReference type="ChEBI" id="CHEBI:597326"/>
    </cofactor>
</comment>
<keyword evidence="8" id="KW-0456">Lyase</keyword>
<dbReference type="GO" id="GO:0036088">
    <property type="term" value="P:D-serine catabolic process"/>
    <property type="evidence" value="ECO:0007669"/>
    <property type="project" value="TreeGrafter"/>
</dbReference>
<evidence type="ECO:0000256" key="6">
    <source>
        <dbReference type="ARBA" id="ARBA00022833"/>
    </source>
</evidence>
<dbReference type="AlphaFoldDB" id="A0AAV9UMQ3"/>
<gene>
    <name evidence="15" type="ORF">TWF696_007984</name>
</gene>
<dbReference type="InterPro" id="IPR001608">
    <property type="entry name" value="Ala_racemase_N"/>
</dbReference>
<dbReference type="GO" id="GO:0009636">
    <property type="term" value="P:response to toxic substance"/>
    <property type="evidence" value="ECO:0007669"/>
    <property type="project" value="UniProtKB-KW"/>
</dbReference>
<evidence type="ECO:0000256" key="2">
    <source>
        <dbReference type="ARBA" id="ARBA00001947"/>
    </source>
</evidence>
<evidence type="ECO:0000256" key="4">
    <source>
        <dbReference type="ARBA" id="ARBA00022575"/>
    </source>
</evidence>
<accession>A0AAV9UMQ3</accession>
<evidence type="ECO:0000256" key="10">
    <source>
        <dbReference type="ARBA" id="ARBA00055764"/>
    </source>
</evidence>
<evidence type="ECO:0000313" key="16">
    <source>
        <dbReference type="Proteomes" id="UP001375240"/>
    </source>
</evidence>
<dbReference type="FunFam" id="3.20.20.10:FF:000016">
    <property type="entry name" value="D-serine dehydratase"/>
    <property type="match status" value="1"/>
</dbReference>
<dbReference type="Proteomes" id="UP001375240">
    <property type="component" value="Unassembled WGS sequence"/>
</dbReference>
<dbReference type="InterPro" id="IPR029066">
    <property type="entry name" value="PLP-binding_barrel"/>
</dbReference>
<dbReference type="Pfam" id="PF01168">
    <property type="entry name" value="Ala_racemase_N"/>
    <property type="match status" value="1"/>
</dbReference>
<dbReference type="Gene3D" id="3.20.20.10">
    <property type="entry name" value="Alanine racemase"/>
    <property type="match status" value="1"/>
</dbReference>
<dbReference type="InterPro" id="IPR051466">
    <property type="entry name" value="D-amino_acid_metab_enzyme"/>
</dbReference>
<keyword evidence="4" id="KW-0216">Detoxification</keyword>
<comment type="cofactor">
    <cofactor evidence="2">
        <name>Zn(2+)</name>
        <dbReference type="ChEBI" id="CHEBI:29105"/>
    </cofactor>
</comment>
<dbReference type="EMBL" id="JAVHNQ010000006">
    <property type="protein sequence ID" value="KAK6344345.1"/>
    <property type="molecule type" value="Genomic_DNA"/>
</dbReference>
<name>A0AAV9UMQ3_9PEZI</name>
<keyword evidence="5" id="KW-0479">Metal-binding</keyword>
<keyword evidence="6" id="KW-0862">Zinc</keyword>
<dbReference type="GO" id="GO:0008721">
    <property type="term" value="F:D-serine ammonia-lyase activity"/>
    <property type="evidence" value="ECO:0007669"/>
    <property type="project" value="UniProtKB-EC"/>
</dbReference>
<evidence type="ECO:0000256" key="1">
    <source>
        <dbReference type="ARBA" id="ARBA00001933"/>
    </source>
</evidence>
<evidence type="ECO:0000256" key="7">
    <source>
        <dbReference type="ARBA" id="ARBA00022898"/>
    </source>
</evidence>
<dbReference type="GO" id="GO:0046872">
    <property type="term" value="F:metal ion binding"/>
    <property type="evidence" value="ECO:0007669"/>
    <property type="project" value="UniProtKB-KW"/>
</dbReference>
<evidence type="ECO:0000313" key="15">
    <source>
        <dbReference type="EMBL" id="KAK6344345.1"/>
    </source>
</evidence>
<dbReference type="PANTHER" id="PTHR28004:SF2">
    <property type="entry name" value="D-SERINE DEHYDRATASE"/>
    <property type="match status" value="1"/>
</dbReference>
<evidence type="ECO:0000256" key="3">
    <source>
        <dbReference type="ARBA" id="ARBA00005323"/>
    </source>
</evidence>
<comment type="caution">
    <text evidence="15">The sequence shown here is derived from an EMBL/GenBank/DDBJ whole genome shotgun (WGS) entry which is preliminary data.</text>
</comment>
<dbReference type="Pfam" id="PF14031">
    <property type="entry name" value="D-ser_dehydrat"/>
    <property type="match status" value="1"/>
</dbReference>
<dbReference type="InterPro" id="IPR042208">
    <property type="entry name" value="D-ser_dehydrat-like_sf"/>
</dbReference>
<evidence type="ECO:0000256" key="8">
    <source>
        <dbReference type="ARBA" id="ARBA00023239"/>
    </source>
</evidence>
<keyword evidence="7" id="KW-0663">Pyridoxal phosphate</keyword>
<organism evidence="15 16">
    <name type="scientific">Orbilia brochopaga</name>
    <dbReference type="NCBI Taxonomy" id="3140254"/>
    <lineage>
        <taxon>Eukaryota</taxon>
        <taxon>Fungi</taxon>
        <taxon>Dikarya</taxon>
        <taxon>Ascomycota</taxon>
        <taxon>Pezizomycotina</taxon>
        <taxon>Orbiliomycetes</taxon>
        <taxon>Orbiliales</taxon>
        <taxon>Orbiliaceae</taxon>
        <taxon>Orbilia</taxon>
    </lineage>
</organism>
<comment type="catalytic activity">
    <reaction evidence="9">
        <text>D-serine = pyruvate + NH4(+)</text>
        <dbReference type="Rhea" id="RHEA:13977"/>
        <dbReference type="ChEBI" id="CHEBI:15361"/>
        <dbReference type="ChEBI" id="CHEBI:28938"/>
        <dbReference type="ChEBI" id="CHEBI:35247"/>
        <dbReference type="EC" id="4.3.1.18"/>
    </reaction>
    <physiologicalReaction direction="left-to-right" evidence="9">
        <dbReference type="Rhea" id="RHEA:13978"/>
    </physiologicalReaction>
</comment>
<evidence type="ECO:0000256" key="12">
    <source>
        <dbReference type="ARBA" id="ARBA00069616"/>
    </source>
</evidence>
<reference evidence="15 16" key="1">
    <citation type="submission" date="2019-10" db="EMBL/GenBank/DDBJ databases">
        <authorList>
            <person name="Palmer J.M."/>
        </authorList>
    </citation>
    <scope>NUCLEOTIDE SEQUENCE [LARGE SCALE GENOMIC DNA]</scope>
    <source>
        <strain evidence="15 16">TWF696</strain>
    </source>
</reference>
<evidence type="ECO:0000259" key="14">
    <source>
        <dbReference type="SMART" id="SM01119"/>
    </source>
</evidence>
<dbReference type="PANTHER" id="PTHR28004">
    <property type="entry name" value="ZGC:162816-RELATED"/>
    <property type="match status" value="1"/>
</dbReference>
<comment type="similarity">
    <text evidence="3">Belongs to the DSD1 family.</text>
</comment>
<evidence type="ECO:0000256" key="5">
    <source>
        <dbReference type="ARBA" id="ARBA00022723"/>
    </source>
</evidence>
<evidence type="ECO:0000256" key="13">
    <source>
        <dbReference type="ARBA" id="ARBA00075219"/>
    </source>
</evidence>
<dbReference type="SUPFAM" id="SSF51419">
    <property type="entry name" value="PLP-binding barrel"/>
    <property type="match status" value="1"/>
</dbReference>
<evidence type="ECO:0000256" key="11">
    <source>
        <dbReference type="ARBA" id="ARBA00066349"/>
    </source>
</evidence>
<dbReference type="EC" id="4.3.1.18" evidence="11"/>
<dbReference type="SMART" id="SM01119">
    <property type="entry name" value="D-ser_dehydrat"/>
    <property type="match status" value="1"/>
</dbReference>
<protein>
    <recommendedName>
        <fullName evidence="12">D-serine dehydratase</fullName>
        <ecNumber evidence="11">4.3.1.18</ecNumber>
    </recommendedName>
    <alternativeName>
        <fullName evidence="13">D-serine deaminase</fullName>
    </alternativeName>
</protein>
<keyword evidence="16" id="KW-1185">Reference proteome</keyword>
<sequence>MNRTMDEAAVRKDALHPLLSSYIGNHRTSLPTPSLCLSLPTIKRNCDIFLKSLHGLDIGFRAHVKTHKTIEVTRMELGSDYHAVVTSTIREIRGLKPLIDDGTVTDVLYGLPPAASYIPTLSSLSREIPNLRLIVDHVSQLEALTRLPPLCGKPWSIFIKIDCGYHRAGVSAGSPDFIDLLSAVLSSKSVDIYGFYAHAGDSYGASNEKDSVKYLKCEIQAVLEAVRSLINFVKPGDIYDEDVDEKPYVLSVGATPTAHVISILKEEGEGLFDIPKNCKIEVHAGNFPFNDLQQLATGVVPDPDPDVPGSSSLACTVNAEVVSIYEGPWRNEALINAGVLAIGREPGQLPGYARIRGLEKFIVGRVSQEHGVLTFDKRKPDTNLNFQDRDPFQEDGVNIHEVLKIGDRVVLDVQHACVTAACHDWYFILNEEDIVTDVWYPWRGWM</sequence>
<dbReference type="InterPro" id="IPR026956">
    <property type="entry name" value="D-ser_dehydrat-like_dom"/>
</dbReference>
<feature type="domain" description="D-serine dehydratase-like" evidence="14">
    <location>
        <begin position="314"/>
        <end position="430"/>
    </location>
</feature>
<dbReference type="Gene3D" id="2.40.37.20">
    <property type="entry name" value="D-serine dehydratase-like domain"/>
    <property type="match status" value="1"/>
</dbReference>
<comment type="function">
    <text evidence="10">Catalyzes the conversion of D-serine to pyruvate and ammonia. May play a role in D-serine detoxification.</text>
</comment>
<evidence type="ECO:0000256" key="9">
    <source>
        <dbReference type="ARBA" id="ARBA00051198"/>
    </source>
</evidence>
<proteinExistence type="inferred from homology"/>